<dbReference type="GO" id="GO:0061630">
    <property type="term" value="F:ubiquitin protein ligase activity"/>
    <property type="evidence" value="ECO:0007669"/>
    <property type="project" value="UniProtKB-UniRule"/>
</dbReference>
<comment type="pathway">
    <text evidence="1">Protein modification; protein ubiquitination.</text>
</comment>
<sequence>MTIMAARAKTKGPRLHVAYCYLLWLVLSSLNVAIAFTATSVLHQHTYSSIRPTSSLLFAGGIGLDETDATREEEEELTPQRVVIIGGGWAGFTAADALSTSRASRGGKESKVEVTLLDAAPRGTGGLAGGWRTSSGRPVESGIHGFWREYKNTFAVMEHRIGLNLNDILTPFTPSILVSKNGQVAVAPVLKTDDDDDDDGDKYNNKNASEEESSCCLNDWISSLSLAQNMDGQQWRSWNRGHIEMEPRGWVGAFNASISLGSLFERLLAWEDEDPSPIKEEDLKRPIVLLSSVDLAYHLLTVGLAKWQTAEMLSHRPTRNTGQLEPHRCCPASLSFSTVAAQHGTALAIPALPVSQVRSWSFHLPLHRFTACCLREVCRRHDNSGAGMDALLARLAIPQYGEEMKRERLFRGLMEFPVLVLSRAAQIRAGLWKRNGPGMQDQVLNYAEPPFCRALRDADLTSVQFAMLGYRALLPPTFQDNQNNLMNSNHDGDGSIADTNTDGVGSAFLVNLLLHRFGVFEFAGFEHAPMSDPDRYLAEQNMGLYPSQLHSDQNSVGEASTTAETDSIVFPWTYTPAKDASSLLSLLEELLHLLIILITELPPPPSVDGQEHAVQAKKCLRREVIHRLASGPKTHSELAEVQHVLPNHYNSVLSEEGKLLNPDDATGAALEAALAEVAARKSVKGKLAPDQWELRRWAWAEYDPAFYHISLRGHQSAAENRPLAGSDQPSGERKKRTEPNPYAPRPAAAHASFERLRRDMTSDASVLAITYRILHVHCRHAKSNKDKTSLRGAPAYEGGAMSETSLARAVHLLTLGAFAWQDDVVVTESWKKHGGSSIGSVFHGRPDSAAPPMASDWIKMAFLGNPHDTMDCDWYEGEENALSLLRRLSDDGGSSIGLIAQDPAIRSGAAWLCDFAIKHNVEAAAILGEKKISKVGEGETDKERRRREAKARAMERMKANADKFAAMMESAEENEEKEESENMSPRLTSSSMAAVGLSHGQGVGGGSIGSTDSNLMEVESTGSGVAPGSITSSVSGDEANVSSKMHMQVSSDRLFRERPRCIICVDAVDDDLQNSSSMDLTNESGASSANEHGSKKRSARKTHGNHALGLCGYVQASTVQKGGGGPLPASYPDYSFQKFVGTHVALCGHAVHSACCESYLATVSARDDRLADRLEGGRRGEFRCPLCQRLSNCLVPFIDIGADWVDLPDNSEQTQNLKVQNAGVEQMSMGTTYDDDENDSQDDVKMSASALQDKVIVSAESDPSRYFPLDKFLATTQWWVSRNNDRLVRWDGRCAFVPVEYFLPNKTLEDDQGSGVENSPKSSTRKLLRRRKSVRGFGKKDVIAAWNAVMRTPRFVRKRSQSFGSSEVPSKDTQVSSTPQRQPHDSSSSGATEVWRKLMDQVSEVSLRADLKRLGEDRLIKDYGEFRHYLVEKSAFNASNRAAGKEIADWPVCISPVALSDSRRQELSREKLISKLFLTIQAFTYSCTSEASEVKRLVAKELISSGGNSSGNISLLKSKFGFRGVSCRGELVLMPLPSPVDDGGAQPFDGRIGRLRFLGLAVMVATGAVSKEIVHLALDFPSGPDSPNESSDMTDEELQTRAPIVFPILSGHVLTHVVAAMCATCGAARARSDSLDLTSAVKIADEAKASDHHRDSNTSEDNPRTDSVMRDCEGFIKLGYIARVLQVLLGCMGMNTGTDRNRAMEEKLFRTMNELLKKDEFNCPQSESWRFSSSNDSIPWYRGCCLLLVCALSDQAHDVDNESDKPGNADNLEETAQMEEGFYRACIYAREAVVAYLAPLGLIMQLLLPGAAAIYGNNQGQAQATPGKMEDFANRHVLDELSTELRIEPLVQMLESSLIREIVKNWYERAHESFQLPLFVQEGVGQAEFLKTSLCCKDGFRLVDWPGGSVAEVMTSHCFNDSVASLTPREGPHNVTSTSSMQIPISASGTKPVAVPLFDTPDMRTPSNEVASLNPPLHSPKKRVPFLGWQLTPQNVGVENEKHRIAMLPTSYTDLYAQLGPIFPDSEQTALCLVCGEVLNAGGKGECTKHAAACGGGAGIFFLLQECVGLIMHVGKAAYVHSPYVDSHGETPQYRGRPLNLDLDRYDILKELWSEHLVREKVVAERGNARQVIIANFY</sequence>
<comment type="function">
    <text evidence="1">Ubiquitin ligase protein which is a component of the N-end rule pathway. Recognizes and binds to proteins bearing specific N-terminal residues that are destabilizing according to the N-end rule, leading to their ubiquitination and subsequent degradation.</text>
</comment>
<feature type="domain" description="E3 ubiquitin-protein ligase UBR-like C-terminal" evidence="4">
    <location>
        <begin position="2025"/>
        <end position="2113"/>
    </location>
</feature>
<protein>
    <recommendedName>
        <fullName evidence="1">E3 ubiquitin-protein ligase</fullName>
        <ecNumber evidence="1">2.3.2.27</ecNumber>
    </recommendedName>
</protein>
<evidence type="ECO:0000256" key="2">
    <source>
        <dbReference type="SAM" id="MobiDB-lite"/>
    </source>
</evidence>
<feature type="compositionally biased region" description="Acidic residues" evidence="2">
    <location>
        <begin position="970"/>
        <end position="981"/>
    </location>
</feature>
<evidence type="ECO:0000256" key="3">
    <source>
        <dbReference type="SAM" id="Phobius"/>
    </source>
</evidence>
<dbReference type="GO" id="GO:0000151">
    <property type="term" value="C:ubiquitin ligase complex"/>
    <property type="evidence" value="ECO:0007669"/>
    <property type="project" value="TreeGrafter"/>
</dbReference>
<dbReference type="InterPro" id="IPR044046">
    <property type="entry name" value="E3_ligase_UBR-like_C"/>
</dbReference>
<dbReference type="GO" id="GO:0005737">
    <property type="term" value="C:cytoplasm"/>
    <property type="evidence" value="ECO:0007669"/>
    <property type="project" value="TreeGrafter"/>
</dbReference>
<keyword evidence="1" id="KW-0833">Ubl conjugation pathway</keyword>
<keyword evidence="3" id="KW-1133">Transmembrane helix</keyword>
<name>A0A7S2UM39_9STRA</name>
<feature type="domain" description="E3 ubiquitin-protein ligase UBR1-like winged-helix" evidence="5">
    <location>
        <begin position="620"/>
        <end position="719"/>
    </location>
</feature>
<feature type="region of interest" description="Disordered" evidence="2">
    <location>
        <begin position="189"/>
        <end position="210"/>
    </location>
</feature>
<dbReference type="EMBL" id="HBHQ01020330">
    <property type="protein sequence ID" value="CAD9821859.1"/>
    <property type="molecule type" value="Transcribed_RNA"/>
</dbReference>
<feature type="region of interest" description="Disordered" evidence="2">
    <location>
        <begin position="1358"/>
        <end position="1393"/>
    </location>
</feature>
<keyword evidence="1" id="KW-0863">Zinc-finger</keyword>
<keyword evidence="3" id="KW-0472">Membrane</keyword>
<dbReference type="InterPro" id="IPR055194">
    <property type="entry name" value="UBR1-like_WH"/>
</dbReference>
<dbReference type="EC" id="2.3.2.27" evidence="1"/>
<comment type="catalytic activity">
    <reaction evidence="1">
        <text>S-ubiquitinyl-[E2 ubiquitin-conjugating enzyme]-L-cysteine + [acceptor protein]-L-lysine = [E2 ubiquitin-conjugating enzyme]-L-cysteine + N(6)-ubiquitinyl-[acceptor protein]-L-lysine.</text>
        <dbReference type="EC" id="2.3.2.27"/>
    </reaction>
</comment>
<dbReference type="PANTHER" id="PTHR21497">
    <property type="entry name" value="UBIQUITIN LIGASE E3 ALPHA-RELATED"/>
    <property type="match status" value="1"/>
</dbReference>
<feature type="compositionally biased region" description="Polar residues" evidence="2">
    <location>
        <begin position="1361"/>
        <end position="1391"/>
    </location>
</feature>
<dbReference type="Pfam" id="PF22960">
    <property type="entry name" value="WHD_UBR1"/>
    <property type="match status" value="1"/>
</dbReference>
<dbReference type="GO" id="GO:0008270">
    <property type="term" value="F:zinc ion binding"/>
    <property type="evidence" value="ECO:0007669"/>
    <property type="project" value="UniProtKB-UniRule"/>
</dbReference>
<feature type="region of interest" description="Disordered" evidence="2">
    <location>
        <begin position="1074"/>
        <end position="1101"/>
    </location>
</feature>
<feature type="transmembrane region" description="Helical" evidence="3">
    <location>
        <begin position="21"/>
        <end position="42"/>
    </location>
</feature>
<dbReference type="Pfam" id="PF18995">
    <property type="entry name" value="PRT6_C"/>
    <property type="match status" value="1"/>
</dbReference>
<dbReference type="GO" id="GO:0071596">
    <property type="term" value="P:ubiquitin-dependent protein catabolic process via the N-end rule pathway"/>
    <property type="evidence" value="ECO:0007669"/>
    <property type="project" value="UniProtKB-UniRule"/>
</dbReference>
<proteinExistence type="inferred from homology"/>
<evidence type="ECO:0000259" key="4">
    <source>
        <dbReference type="Pfam" id="PF18995"/>
    </source>
</evidence>
<organism evidence="6">
    <name type="scientific">Attheya septentrionalis</name>
    <dbReference type="NCBI Taxonomy" id="420275"/>
    <lineage>
        <taxon>Eukaryota</taxon>
        <taxon>Sar</taxon>
        <taxon>Stramenopiles</taxon>
        <taxon>Ochrophyta</taxon>
        <taxon>Bacillariophyta</taxon>
        <taxon>Coscinodiscophyceae</taxon>
        <taxon>Chaetocerotophycidae</taxon>
        <taxon>Chaetocerotales</taxon>
        <taxon>Attheyaceae</taxon>
        <taxon>Attheya</taxon>
    </lineage>
</organism>
<evidence type="ECO:0000313" key="6">
    <source>
        <dbReference type="EMBL" id="CAD9821859.1"/>
    </source>
</evidence>
<dbReference type="InterPro" id="IPR039164">
    <property type="entry name" value="UBR1-like"/>
</dbReference>
<feature type="region of interest" description="Disordered" evidence="2">
    <location>
        <begin position="968"/>
        <end position="1042"/>
    </location>
</feature>
<dbReference type="UniPathway" id="UPA00143"/>
<reference evidence="6" key="1">
    <citation type="submission" date="2021-01" db="EMBL/GenBank/DDBJ databases">
        <authorList>
            <person name="Corre E."/>
            <person name="Pelletier E."/>
            <person name="Niang G."/>
            <person name="Scheremetjew M."/>
            <person name="Finn R."/>
            <person name="Kale V."/>
            <person name="Holt S."/>
            <person name="Cochrane G."/>
            <person name="Meng A."/>
            <person name="Brown T."/>
            <person name="Cohen L."/>
        </authorList>
    </citation>
    <scope>NUCLEOTIDE SEQUENCE</scope>
    <source>
        <strain evidence="6">CCMP2084</strain>
    </source>
</reference>
<feature type="compositionally biased region" description="Polar residues" evidence="2">
    <location>
        <begin position="1029"/>
        <end position="1042"/>
    </location>
</feature>
<comment type="similarity">
    <text evidence="1">Belongs to the E3 ubiquitin-protein ligase UBR1-like family.</text>
</comment>
<dbReference type="Gene3D" id="3.50.50.60">
    <property type="entry name" value="FAD/NAD(P)-binding domain"/>
    <property type="match status" value="1"/>
</dbReference>
<dbReference type="PANTHER" id="PTHR21497:SF24">
    <property type="entry name" value="E3 UBIQUITIN-PROTEIN LIGASE UBR1"/>
    <property type="match status" value="1"/>
</dbReference>
<feature type="region of interest" description="Disordered" evidence="2">
    <location>
        <begin position="1647"/>
        <end position="1666"/>
    </location>
</feature>
<dbReference type="GO" id="GO:0016567">
    <property type="term" value="P:protein ubiquitination"/>
    <property type="evidence" value="ECO:0007669"/>
    <property type="project" value="UniProtKB-UniRule"/>
</dbReference>
<keyword evidence="1" id="KW-0808">Transferase</keyword>
<keyword evidence="1" id="KW-0479">Metal-binding</keyword>
<feature type="compositionally biased region" description="Polar residues" evidence="2">
    <location>
        <begin position="1074"/>
        <end position="1091"/>
    </location>
</feature>
<feature type="region of interest" description="Disordered" evidence="2">
    <location>
        <begin position="1307"/>
        <end position="1330"/>
    </location>
</feature>
<feature type="region of interest" description="Disordered" evidence="2">
    <location>
        <begin position="717"/>
        <end position="749"/>
    </location>
</feature>
<dbReference type="SUPFAM" id="SSF51905">
    <property type="entry name" value="FAD/NAD(P)-binding domain"/>
    <property type="match status" value="1"/>
</dbReference>
<dbReference type="Pfam" id="PF13450">
    <property type="entry name" value="NAD_binding_8"/>
    <property type="match status" value="1"/>
</dbReference>
<accession>A0A7S2UM39</accession>
<evidence type="ECO:0000259" key="5">
    <source>
        <dbReference type="Pfam" id="PF22960"/>
    </source>
</evidence>
<dbReference type="InterPro" id="IPR036188">
    <property type="entry name" value="FAD/NAD-bd_sf"/>
</dbReference>
<feature type="compositionally biased region" description="Gly residues" evidence="2">
    <location>
        <begin position="999"/>
        <end position="1008"/>
    </location>
</feature>
<keyword evidence="1" id="KW-0862">Zinc</keyword>
<evidence type="ECO:0000256" key="1">
    <source>
        <dbReference type="RuleBase" id="RU366018"/>
    </source>
</evidence>
<keyword evidence="3" id="KW-0812">Transmembrane</keyword>
<gene>
    <name evidence="6" type="ORF">ASEP1449_LOCUS13693</name>
</gene>